<evidence type="ECO:0000256" key="1">
    <source>
        <dbReference type="SAM" id="Phobius"/>
    </source>
</evidence>
<feature type="transmembrane region" description="Helical" evidence="1">
    <location>
        <begin position="455"/>
        <end position="474"/>
    </location>
</feature>
<dbReference type="EMBL" id="AUZZ01010411">
    <property type="protein sequence ID" value="EQD29977.1"/>
    <property type="molecule type" value="Genomic_DNA"/>
</dbReference>
<organism evidence="2">
    <name type="scientific">mine drainage metagenome</name>
    <dbReference type="NCBI Taxonomy" id="410659"/>
    <lineage>
        <taxon>unclassified sequences</taxon>
        <taxon>metagenomes</taxon>
        <taxon>ecological metagenomes</taxon>
    </lineage>
</organism>
<reference evidence="2" key="1">
    <citation type="submission" date="2013-08" db="EMBL/GenBank/DDBJ databases">
        <authorList>
            <person name="Mendez C."/>
            <person name="Richter M."/>
            <person name="Ferrer M."/>
            <person name="Sanchez J."/>
        </authorList>
    </citation>
    <scope>NUCLEOTIDE SEQUENCE</scope>
</reference>
<proteinExistence type="predicted"/>
<name>T0YDS0_9ZZZZ</name>
<comment type="caution">
    <text evidence="2">The sequence shown here is derived from an EMBL/GenBank/DDBJ whole genome shotgun (WGS) entry which is preliminary data.</text>
</comment>
<dbReference type="InterPro" id="IPR013783">
    <property type="entry name" value="Ig-like_fold"/>
</dbReference>
<keyword evidence="1" id="KW-1133">Transmembrane helix</keyword>
<protein>
    <submittedName>
        <fullName evidence="2">Peptidase S8 and S53 subtilisin kexin sedolisin</fullName>
    </submittedName>
</protein>
<sequence>MKDGNWTRSNSTIDKSTLLAYDAKDGYVLGYETNSSSDSTWEFSNGSWSKLQTTTSPPPDESGALAYDAGSGYVLYVDTGNGATTTWAWSDGNWTVLNLTSEPSLGGAPSINSMTYDYADGYMVLVHAINFTCGSRASCLDTWTYGQGAWTDISGATTTNPPTLFDPSLTYDAAAQKVVLFGGYEVEVGSCPECASNQTWEYSAGKWAEVQPTATPAPRYLAGMAYDSNLSEVMILGGVGITESGGMPASYPLADEWGFGSNTWTKLLPAASATYPVLDVGITTSIVTSVPPVFGTPAINYANLPPGCESSNSTALACTPAAEGTFDVLVSFTYGTGAKSSVPLSLVVHADPQVTAFYATANPVASNATTLLEAAVDGGTLPYVYVYSGLPSWCQTTNETQVDCRPTQPGNFSIGLSVTDSVGRRANSNLVLIVQGGVPGKGIRAASPILPVGEAAGLTGIIVAAVCSTLFLGWRARLRQDGKRLIEEMRRRIHERPP</sequence>
<keyword evidence="1" id="KW-0472">Membrane</keyword>
<reference evidence="2" key="2">
    <citation type="journal article" date="2014" name="ISME J.">
        <title>Microbial stratification in low pH oxic and suboxic macroscopic growths along an acid mine drainage.</title>
        <authorList>
            <person name="Mendez-Garcia C."/>
            <person name="Mesa V."/>
            <person name="Sprenger R.R."/>
            <person name="Richter M."/>
            <person name="Diez M.S."/>
            <person name="Solano J."/>
            <person name="Bargiela R."/>
            <person name="Golyshina O.V."/>
            <person name="Manteca A."/>
            <person name="Ramos J.L."/>
            <person name="Gallego J.R."/>
            <person name="Llorente I."/>
            <person name="Martins Dos Santos V.A."/>
            <person name="Jensen O.N."/>
            <person name="Pelaez A.I."/>
            <person name="Sanchez J."/>
            <person name="Ferrer M."/>
        </authorList>
    </citation>
    <scope>NUCLEOTIDE SEQUENCE</scope>
</reference>
<gene>
    <name evidence="2" type="ORF">B2A_14351</name>
</gene>
<dbReference type="Gene3D" id="2.120.10.80">
    <property type="entry name" value="Kelch-type beta propeller"/>
    <property type="match status" value="1"/>
</dbReference>
<keyword evidence="1" id="KW-0812">Transmembrane</keyword>
<dbReference type="SUPFAM" id="SSF50965">
    <property type="entry name" value="Galactose oxidase, central domain"/>
    <property type="match status" value="1"/>
</dbReference>
<accession>T0YDS0</accession>
<dbReference type="Gene3D" id="2.60.40.10">
    <property type="entry name" value="Immunoglobulins"/>
    <property type="match status" value="1"/>
</dbReference>
<dbReference type="InterPro" id="IPR011043">
    <property type="entry name" value="Gal_Oxase/kelch_b-propeller"/>
</dbReference>
<dbReference type="InterPro" id="IPR015915">
    <property type="entry name" value="Kelch-typ_b-propeller"/>
</dbReference>
<dbReference type="AlphaFoldDB" id="T0YDS0"/>
<evidence type="ECO:0000313" key="2">
    <source>
        <dbReference type="EMBL" id="EQD29977.1"/>
    </source>
</evidence>